<dbReference type="InterPro" id="IPR006683">
    <property type="entry name" value="Thioestr_dom"/>
</dbReference>
<feature type="domain" description="Thioesterase" evidence="1">
    <location>
        <begin position="51"/>
        <end position="114"/>
    </location>
</feature>
<accession>A0A0F8YV21</accession>
<gene>
    <name evidence="2" type="ORF">LCGC14_2774620</name>
</gene>
<organism evidence="2">
    <name type="scientific">marine sediment metagenome</name>
    <dbReference type="NCBI Taxonomy" id="412755"/>
    <lineage>
        <taxon>unclassified sequences</taxon>
        <taxon>metagenomes</taxon>
        <taxon>ecological metagenomes</taxon>
    </lineage>
</organism>
<dbReference type="Pfam" id="PF03061">
    <property type="entry name" value="4HBT"/>
    <property type="match status" value="1"/>
</dbReference>
<evidence type="ECO:0000259" key="1">
    <source>
        <dbReference type="Pfam" id="PF03061"/>
    </source>
</evidence>
<comment type="caution">
    <text evidence="2">The sequence shown here is derived from an EMBL/GenBank/DDBJ whole genome shotgun (WGS) entry which is preliminary data.</text>
</comment>
<protein>
    <recommendedName>
        <fullName evidence="1">Thioesterase domain-containing protein</fullName>
    </recommendedName>
</protein>
<dbReference type="AlphaFoldDB" id="A0A0F8YV21"/>
<dbReference type="EMBL" id="LAZR01051369">
    <property type="protein sequence ID" value="KKK85307.1"/>
    <property type="molecule type" value="Genomic_DNA"/>
</dbReference>
<dbReference type="InterPro" id="IPR029069">
    <property type="entry name" value="HotDog_dom_sf"/>
</dbReference>
<reference evidence="2" key="1">
    <citation type="journal article" date="2015" name="Nature">
        <title>Complex archaea that bridge the gap between prokaryotes and eukaryotes.</title>
        <authorList>
            <person name="Spang A."/>
            <person name="Saw J.H."/>
            <person name="Jorgensen S.L."/>
            <person name="Zaremba-Niedzwiedzka K."/>
            <person name="Martijn J."/>
            <person name="Lind A.E."/>
            <person name="van Eijk R."/>
            <person name="Schleper C."/>
            <person name="Guy L."/>
            <person name="Ettema T.J."/>
        </authorList>
    </citation>
    <scope>NUCLEOTIDE SEQUENCE</scope>
</reference>
<evidence type="ECO:0000313" key="2">
    <source>
        <dbReference type="EMBL" id="KKK85307.1"/>
    </source>
</evidence>
<proteinExistence type="predicted"/>
<name>A0A0F8YV21_9ZZZZ</name>
<sequence>MEITQKIMDMLNDNPLYKTLGIKIMEAGQGKACSRLKPDEKLCWPFPGQPHGGVLFTQMDATMAWAVFSELDEKYNCATIHLGIDYTAPAKGKSFTCSAWVTHRTGRLSFVRAE</sequence>
<dbReference type="CDD" id="cd03443">
    <property type="entry name" value="PaaI_thioesterase"/>
    <property type="match status" value="1"/>
</dbReference>
<dbReference type="SUPFAM" id="SSF54637">
    <property type="entry name" value="Thioesterase/thiol ester dehydrase-isomerase"/>
    <property type="match status" value="1"/>
</dbReference>
<feature type="non-terminal residue" evidence="2">
    <location>
        <position position="114"/>
    </location>
</feature>
<dbReference type="Gene3D" id="3.10.129.10">
    <property type="entry name" value="Hotdog Thioesterase"/>
    <property type="match status" value="1"/>
</dbReference>